<protein>
    <submittedName>
        <fullName evidence="6">Nuclear protein UL3</fullName>
    </submittedName>
</protein>
<dbReference type="Proteomes" id="UP000127069">
    <property type="component" value="Segment"/>
</dbReference>
<accession>E2IUG7</accession>
<name>E2IUG7_SHV1</name>
<organismHost>
    <name type="scientific">Saimiri</name>
    <name type="common">squirrel monkeys</name>
    <dbReference type="NCBI Taxonomy" id="9520"/>
</organismHost>
<comment type="similarity">
    <text evidence="2">Belongs to the alphaherpesvirinae HHV-1 UL3 family.</text>
</comment>
<evidence type="ECO:0000256" key="2">
    <source>
        <dbReference type="ARBA" id="ARBA00006957"/>
    </source>
</evidence>
<keyword evidence="7" id="KW-1185">Reference proteome</keyword>
<evidence type="ECO:0000256" key="1">
    <source>
        <dbReference type="ARBA" id="ARBA00004147"/>
    </source>
</evidence>
<keyword evidence="4" id="KW-1048">Host nucleus</keyword>
<comment type="subcellular location">
    <subcellularLocation>
        <location evidence="1">Host nucleus</location>
    </subcellularLocation>
</comment>
<evidence type="ECO:0000313" key="7">
    <source>
        <dbReference type="Proteomes" id="UP000127069"/>
    </source>
</evidence>
<dbReference type="GeneID" id="9829354"/>
<dbReference type="Pfam" id="PF03369">
    <property type="entry name" value="Herpes_UL3"/>
    <property type="match status" value="1"/>
</dbReference>
<evidence type="ECO:0000313" key="6">
    <source>
        <dbReference type="EMBL" id="ADO13825.1"/>
    </source>
</evidence>
<keyword evidence="3" id="KW-0597">Phosphoprotein</keyword>
<feature type="compositionally biased region" description="Polar residues" evidence="5">
    <location>
        <begin position="53"/>
        <end position="69"/>
    </location>
</feature>
<sequence>MANVNGGAVPSSIAILADWGWNLPGLRTFPRLADVAVEGSGDSVPSEPIELHNTGSQTKLASTDSCGENRSSDHCRWGRASPCAVSSSGGRASEPPPSAPPDRSAGPPASEPTETTAREDYVEFDTLFMVSSVDELGRRQLTDTIRKDLHASLCDLDIACTKTSSFSTAGSAKRRAREARAREGRGACGTKSLQMFVLCRRDYARRVRERLYAAIRARKPRKYYTLAADGHAHPTVPVYVYEFSAVEPLYVHRDNVIATRKRRGSQRARGRPHGPEEH</sequence>
<gene>
    <name evidence="6" type="primary">UL03</name>
</gene>
<evidence type="ECO:0000256" key="4">
    <source>
        <dbReference type="ARBA" id="ARBA00022562"/>
    </source>
</evidence>
<dbReference type="EMBL" id="HM625781">
    <property type="protein sequence ID" value="ADO13825.1"/>
    <property type="molecule type" value="Genomic_DNA"/>
</dbReference>
<dbReference type="RefSeq" id="YP_003933837.1">
    <property type="nucleotide sequence ID" value="NC_014567.1"/>
</dbReference>
<feature type="region of interest" description="Disordered" evidence="5">
    <location>
        <begin position="38"/>
        <end position="118"/>
    </location>
</feature>
<dbReference type="GO" id="GO:0042025">
    <property type="term" value="C:host cell nucleus"/>
    <property type="evidence" value="ECO:0007669"/>
    <property type="project" value="UniProtKB-SubCell"/>
</dbReference>
<evidence type="ECO:0000256" key="5">
    <source>
        <dbReference type="SAM" id="MobiDB-lite"/>
    </source>
</evidence>
<dbReference type="InterPro" id="IPR005035">
    <property type="entry name" value="Herpes_UL3"/>
</dbReference>
<proteinExistence type="inferred from homology"/>
<reference evidence="6 7" key="1">
    <citation type="journal article" date="2011" name="Virology">
        <title>Structure and sequence of the saimiriine herpesvirus 1 genome.</title>
        <authorList>
            <person name="Tyler S."/>
            <person name="Severini A."/>
            <person name="Black D."/>
            <person name="Walker M."/>
            <person name="Eberle R."/>
        </authorList>
    </citation>
    <scope>NUCLEOTIDE SEQUENCE [LARGE SCALE GENOMIC DNA]</scope>
    <source>
        <strain evidence="6">MV 5-4</strain>
    </source>
</reference>
<dbReference type="KEGG" id="vg:9829354"/>
<evidence type="ECO:0000256" key="3">
    <source>
        <dbReference type="ARBA" id="ARBA00022553"/>
    </source>
</evidence>
<dbReference type="OrthoDB" id="16313at10239"/>
<organismHost>
    <name type="scientific">Callithrix</name>
    <dbReference type="NCBI Taxonomy" id="9481"/>
</organismHost>
<organism evidence="6 7">
    <name type="scientific">Saimiriine herpesvirus 1 (strain MV-5-4-PSL)</name>
    <name type="common">SaHV-1</name>
    <name type="synonym">Marmoset herpesvirus</name>
    <dbReference type="NCBI Taxonomy" id="10353"/>
    <lineage>
        <taxon>Viruses</taxon>
        <taxon>Duplodnaviria</taxon>
        <taxon>Heunggongvirae</taxon>
        <taxon>Peploviricota</taxon>
        <taxon>Herviviricetes</taxon>
        <taxon>Herpesvirales</taxon>
        <taxon>Orthoherpesviridae</taxon>
        <taxon>Alphaherpesvirinae</taxon>
        <taxon>Simplexvirus</taxon>
        <taxon>Simplexvirus saimiriinealpha1</taxon>
    </lineage>
</organism>